<organism evidence="1">
    <name type="scientific">marine sediment metagenome</name>
    <dbReference type="NCBI Taxonomy" id="412755"/>
    <lineage>
        <taxon>unclassified sequences</taxon>
        <taxon>metagenomes</taxon>
        <taxon>ecological metagenomes</taxon>
    </lineage>
</organism>
<dbReference type="AlphaFoldDB" id="X1GAB9"/>
<accession>X1GAB9</accession>
<sequence length="76" mass="8578">MRKKYKNPPIEEAVVEFRFVPGQEWDLTIPGKLHEHPDIKSQYPGKPRTQKLLEAAFQAGSGQPPNLAVREGVGRI</sequence>
<comment type="caution">
    <text evidence="1">The sequence shown here is derived from an EMBL/GenBank/DDBJ whole genome shotgun (WGS) entry which is preliminary data.</text>
</comment>
<proteinExistence type="predicted"/>
<protein>
    <submittedName>
        <fullName evidence="1">Uncharacterized protein</fullName>
    </submittedName>
</protein>
<name>X1GAB9_9ZZZZ</name>
<evidence type="ECO:0000313" key="1">
    <source>
        <dbReference type="EMBL" id="GAH54177.1"/>
    </source>
</evidence>
<reference evidence="1" key="1">
    <citation type="journal article" date="2014" name="Front. Microbiol.">
        <title>High frequency of phylogenetically diverse reductive dehalogenase-homologous genes in deep subseafloor sedimentary metagenomes.</title>
        <authorList>
            <person name="Kawai M."/>
            <person name="Futagami T."/>
            <person name="Toyoda A."/>
            <person name="Takaki Y."/>
            <person name="Nishi S."/>
            <person name="Hori S."/>
            <person name="Arai W."/>
            <person name="Tsubouchi T."/>
            <person name="Morono Y."/>
            <person name="Uchiyama I."/>
            <person name="Ito T."/>
            <person name="Fujiyama A."/>
            <person name="Inagaki F."/>
            <person name="Takami H."/>
        </authorList>
    </citation>
    <scope>NUCLEOTIDE SEQUENCE</scope>
    <source>
        <strain evidence="1">Expedition CK06-06</strain>
    </source>
</reference>
<gene>
    <name evidence="1" type="ORF">S03H2_38172</name>
</gene>
<dbReference type="EMBL" id="BARU01023528">
    <property type="protein sequence ID" value="GAH54177.1"/>
    <property type="molecule type" value="Genomic_DNA"/>
</dbReference>
<feature type="non-terminal residue" evidence="1">
    <location>
        <position position="76"/>
    </location>
</feature>